<name>A0A4V6A6M4_STECR</name>
<feature type="compositionally biased region" description="Basic and acidic residues" evidence="1">
    <location>
        <begin position="113"/>
        <end position="126"/>
    </location>
</feature>
<reference evidence="2 3" key="1">
    <citation type="journal article" date="2015" name="Genome Biol.">
        <title>Comparative genomics of Steinernema reveals deeply conserved gene regulatory networks.</title>
        <authorList>
            <person name="Dillman A.R."/>
            <person name="Macchietto M."/>
            <person name="Porter C.F."/>
            <person name="Rogers A."/>
            <person name="Williams B."/>
            <person name="Antoshechkin I."/>
            <person name="Lee M.M."/>
            <person name="Goodwin Z."/>
            <person name="Lu X."/>
            <person name="Lewis E.E."/>
            <person name="Goodrich-Blair H."/>
            <person name="Stock S.P."/>
            <person name="Adams B.J."/>
            <person name="Sternberg P.W."/>
            <person name="Mortazavi A."/>
        </authorList>
    </citation>
    <scope>NUCLEOTIDE SEQUENCE [LARGE SCALE GENOMIC DNA]</scope>
    <source>
        <strain evidence="2 3">ALL</strain>
    </source>
</reference>
<dbReference type="AlphaFoldDB" id="A0A4V6A6M4"/>
<accession>A0A4V6A6M4</accession>
<evidence type="ECO:0000313" key="3">
    <source>
        <dbReference type="Proteomes" id="UP000298663"/>
    </source>
</evidence>
<dbReference type="Proteomes" id="UP000298663">
    <property type="component" value="Unassembled WGS sequence"/>
</dbReference>
<gene>
    <name evidence="2" type="ORF">L596_009070</name>
</gene>
<evidence type="ECO:0000256" key="1">
    <source>
        <dbReference type="SAM" id="MobiDB-lite"/>
    </source>
</evidence>
<comment type="caution">
    <text evidence="2">The sequence shown here is derived from an EMBL/GenBank/DDBJ whole genome shotgun (WGS) entry which is preliminary data.</text>
</comment>
<sequence length="173" mass="19230">MCCIMRKKANPRETVAPAISTKPTPPKEAKNAGVPPKLPNASTTTSKSVDEVVLFSAVGTISEEERRSVSAEPLVVDVEVQEILFTPPSDPSRSRNRTTPSFVMRKPVKKNVHREIKSERNRDDPNYRTLPNSACDSDWDASDFDPVKSGGSERGNKEKTRSDVPVVRKKKRK</sequence>
<feature type="region of interest" description="Disordered" evidence="1">
    <location>
        <begin position="85"/>
        <end position="173"/>
    </location>
</feature>
<organism evidence="2 3">
    <name type="scientific">Steinernema carpocapsae</name>
    <name type="common">Entomopathogenic nematode</name>
    <dbReference type="NCBI Taxonomy" id="34508"/>
    <lineage>
        <taxon>Eukaryota</taxon>
        <taxon>Metazoa</taxon>
        <taxon>Ecdysozoa</taxon>
        <taxon>Nematoda</taxon>
        <taxon>Chromadorea</taxon>
        <taxon>Rhabditida</taxon>
        <taxon>Tylenchina</taxon>
        <taxon>Panagrolaimomorpha</taxon>
        <taxon>Strongyloidoidea</taxon>
        <taxon>Steinernematidae</taxon>
        <taxon>Steinernema</taxon>
    </lineage>
</organism>
<dbReference type="EMBL" id="AZBU02000002">
    <property type="protein sequence ID" value="TKR94835.1"/>
    <property type="molecule type" value="Genomic_DNA"/>
</dbReference>
<keyword evidence="3" id="KW-1185">Reference proteome</keyword>
<proteinExistence type="predicted"/>
<evidence type="ECO:0000313" key="2">
    <source>
        <dbReference type="EMBL" id="TKR94835.1"/>
    </source>
</evidence>
<protein>
    <submittedName>
        <fullName evidence="2">Uncharacterized protein</fullName>
    </submittedName>
</protein>
<reference evidence="2 3" key="2">
    <citation type="journal article" date="2019" name="G3 (Bethesda)">
        <title>Hybrid Assembly of the Genome of the Entomopathogenic Nematode Steinernema carpocapsae Identifies the X-Chromosome.</title>
        <authorList>
            <person name="Serra L."/>
            <person name="Macchietto M."/>
            <person name="Macias-Munoz A."/>
            <person name="McGill C.J."/>
            <person name="Rodriguez I.M."/>
            <person name="Rodriguez B."/>
            <person name="Murad R."/>
            <person name="Mortazavi A."/>
        </authorList>
    </citation>
    <scope>NUCLEOTIDE SEQUENCE [LARGE SCALE GENOMIC DNA]</scope>
    <source>
        <strain evidence="2 3">ALL</strain>
    </source>
</reference>
<feature type="region of interest" description="Disordered" evidence="1">
    <location>
        <begin position="1"/>
        <end position="46"/>
    </location>
</feature>